<dbReference type="RefSeq" id="WP_008143868.1">
    <property type="nucleotide sequence ID" value="NZ_CABJGD010000012.1"/>
</dbReference>
<gene>
    <name evidence="8" type="primary">mreD</name>
    <name evidence="8" type="ORF">DW921_07145</name>
</gene>
<keyword evidence="5" id="KW-0133">Cell shape</keyword>
<name>A0A413T0E5_9BACT</name>
<dbReference type="GO" id="GO:0005886">
    <property type="term" value="C:plasma membrane"/>
    <property type="evidence" value="ECO:0007669"/>
    <property type="project" value="UniProtKB-SubCell"/>
</dbReference>
<comment type="subcellular location">
    <subcellularLocation>
        <location evidence="1">Cell membrane</location>
        <topology evidence="1">Multi-pass membrane protein</topology>
    </subcellularLocation>
</comment>
<proteinExistence type="inferred from homology"/>
<evidence type="ECO:0000256" key="1">
    <source>
        <dbReference type="ARBA" id="ARBA00004651"/>
    </source>
</evidence>
<evidence type="ECO:0000256" key="7">
    <source>
        <dbReference type="ARBA" id="ARBA00023136"/>
    </source>
</evidence>
<dbReference type="EMBL" id="QSFT01000012">
    <property type="protein sequence ID" value="RHA76069.1"/>
    <property type="molecule type" value="Genomic_DNA"/>
</dbReference>
<evidence type="ECO:0000256" key="3">
    <source>
        <dbReference type="ARBA" id="ARBA00022475"/>
    </source>
</evidence>
<keyword evidence="3" id="KW-1003">Cell membrane</keyword>
<dbReference type="InterPro" id="IPR007227">
    <property type="entry name" value="Cell_shape_determining_MreD"/>
</dbReference>
<keyword evidence="7" id="KW-0472">Membrane</keyword>
<evidence type="ECO:0000256" key="5">
    <source>
        <dbReference type="ARBA" id="ARBA00022960"/>
    </source>
</evidence>
<dbReference type="GeneID" id="78405830"/>
<comment type="similarity">
    <text evidence="2">Belongs to the MreD family.</text>
</comment>
<reference evidence="8 9" key="1">
    <citation type="submission" date="2018-08" db="EMBL/GenBank/DDBJ databases">
        <title>A genome reference for cultivated species of the human gut microbiota.</title>
        <authorList>
            <person name="Zou Y."/>
            <person name="Xue W."/>
            <person name="Luo G."/>
        </authorList>
    </citation>
    <scope>NUCLEOTIDE SEQUENCE [LARGE SCALE GENOMIC DNA]</scope>
    <source>
        <strain evidence="8 9">AM42-38</strain>
    </source>
</reference>
<keyword evidence="6" id="KW-1133">Transmembrane helix</keyword>
<keyword evidence="4" id="KW-0812">Transmembrane</keyword>
<evidence type="ECO:0000256" key="6">
    <source>
        <dbReference type="ARBA" id="ARBA00022989"/>
    </source>
</evidence>
<comment type="caution">
    <text evidence="8">The sequence shown here is derived from an EMBL/GenBank/DDBJ whole genome shotgun (WGS) entry which is preliminary data.</text>
</comment>
<evidence type="ECO:0000256" key="2">
    <source>
        <dbReference type="ARBA" id="ARBA00007776"/>
    </source>
</evidence>
<dbReference type="Proteomes" id="UP000283855">
    <property type="component" value="Unassembled WGS sequence"/>
</dbReference>
<sequence>MARILWFAGLILLQVLVLNYVHIHQFAKPLLYVYFILKLDSNTGRNQTMLWSFALGLCIDILSNTPGLNATASVLLAFFRQPLLQAQTTRDATGDFEPGIRTMGFSPFLRYLLVAVLLHATVLNLTDYFSFHRIGMILLKSISDTLATIVCILCIEAIRRKH</sequence>
<dbReference type="AlphaFoldDB" id="A0A413T0E5"/>
<organism evidence="8 9">
    <name type="scientific">Phocaeicola coprophilus</name>
    <dbReference type="NCBI Taxonomy" id="387090"/>
    <lineage>
        <taxon>Bacteria</taxon>
        <taxon>Pseudomonadati</taxon>
        <taxon>Bacteroidota</taxon>
        <taxon>Bacteroidia</taxon>
        <taxon>Bacteroidales</taxon>
        <taxon>Bacteroidaceae</taxon>
        <taxon>Phocaeicola</taxon>
    </lineage>
</organism>
<dbReference type="NCBIfam" id="TIGR03426">
    <property type="entry name" value="shape_MreD"/>
    <property type="match status" value="1"/>
</dbReference>
<evidence type="ECO:0000313" key="9">
    <source>
        <dbReference type="Proteomes" id="UP000283855"/>
    </source>
</evidence>
<accession>A0A413T0E5</accession>
<protein>
    <submittedName>
        <fullName evidence="8">Rod shape-determining protein MreD</fullName>
    </submittedName>
</protein>
<evidence type="ECO:0000313" key="8">
    <source>
        <dbReference type="EMBL" id="RHA76069.1"/>
    </source>
</evidence>
<dbReference type="GO" id="GO:0008360">
    <property type="term" value="P:regulation of cell shape"/>
    <property type="evidence" value="ECO:0007669"/>
    <property type="project" value="UniProtKB-KW"/>
</dbReference>
<evidence type="ECO:0000256" key="4">
    <source>
        <dbReference type="ARBA" id="ARBA00022692"/>
    </source>
</evidence>